<reference evidence="2" key="1">
    <citation type="submission" date="2020-08" db="EMBL/GenBank/DDBJ databases">
        <title>Genomic Encyclopedia of Type Strains, Phase IV (KMG-V): Genome sequencing to study the core and pangenomes of soil and plant-associated prokaryotes.</title>
        <authorList>
            <person name="Whitman W."/>
        </authorList>
    </citation>
    <scope>NUCLEOTIDE SEQUENCE [LARGE SCALE GENOMIC DNA]</scope>
    <source>
        <strain evidence="2">M8UP27</strain>
    </source>
</reference>
<sequence>MRYLSGAVFVLILHVSLCVPTHLSAATIQVVSQDHAVLATVATWKSAKAEHVYGLPDMKPNKKGTLTLSADALTFSGKSGNTSIQRSSVTAVSAGNQRVEIWGIGGRLLRMTIPDGGGVAAAAVMHHRVDMLTVEFTDSSGGYHAAVFLLPAKEADRALESFVLTPIPPRKVSDTVCHNAPVEPKSVLVSAPNWDQAEVPAAYRALVYEHLIDRIQSTKEVAHVYRGGEDNGQGTCPQYKVHLSIAAFKEGSSVKRAALGPAGMFVGTTQMKFDVTFTDSSGALSRNEQITATMRGESESTNVADHVAKSIAKHYATVLKSADKSNSAKNTVNPAL</sequence>
<evidence type="ECO:0000256" key="1">
    <source>
        <dbReference type="SAM" id="SignalP"/>
    </source>
</evidence>
<accession>A0A7W8MQ29</accession>
<name>A0A7W8MQ29_9BACT</name>
<protein>
    <submittedName>
        <fullName evidence="2">Uncharacterized protein</fullName>
    </submittedName>
</protein>
<feature type="chain" id="PRO_5030775266" evidence="1">
    <location>
        <begin position="26"/>
        <end position="336"/>
    </location>
</feature>
<proteinExistence type="predicted"/>
<feature type="signal peptide" evidence="1">
    <location>
        <begin position="1"/>
        <end position="25"/>
    </location>
</feature>
<gene>
    <name evidence="2" type="ORF">HDF09_000758</name>
</gene>
<dbReference type="Proteomes" id="UP000568106">
    <property type="component" value="Unassembled WGS sequence"/>
</dbReference>
<evidence type="ECO:0000313" key="3">
    <source>
        <dbReference type="Proteomes" id="UP000568106"/>
    </source>
</evidence>
<organism evidence="2 3">
    <name type="scientific">Tunturiibacter empetritectus</name>
    <dbReference type="NCBI Taxonomy" id="3069691"/>
    <lineage>
        <taxon>Bacteria</taxon>
        <taxon>Pseudomonadati</taxon>
        <taxon>Acidobacteriota</taxon>
        <taxon>Terriglobia</taxon>
        <taxon>Terriglobales</taxon>
        <taxon>Acidobacteriaceae</taxon>
        <taxon>Tunturiibacter</taxon>
    </lineage>
</organism>
<evidence type="ECO:0000313" key="2">
    <source>
        <dbReference type="EMBL" id="MBB5316108.1"/>
    </source>
</evidence>
<dbReference type="AlphaFoldDB" id="A0A7W8MQ29"/>
<keyword evidence="3" id="KW-1185">Reference proteome</keyword>
<dbReference type="EMBL" id="JACHDY010000001">
    <property type="protein sequence ID" value="MBB5316108.1"/>
    <property type="molecule type" value="Genomic_DNA"/>
</dbReference>
<keyword evidence="1" id="KW-0732">Signal</keyword>
<comment type="caution">
    <text evidence="2">The sequence shown here is derived from an EMBL/GenBank/DDBJ whole genome shotgun (WGS) entry which is preliminary data.</text>
</comment>